<keyword evidence="7" id="KW-0326">Glycosidase</keyword>
<dbReference type="EMBL" id="VLLP01000001">
    <property type="protein sequence ID" value="TWJ26655.1"/>
    <property type="molecule type" value="Genomic_DNA"/>
</dbReference>
<dbReference type="PANTHER" id="PTHR43289">
    <property type="entry name" value="MITOGEN-ACTIVATED PROTEIN KINASE KINASE KINASE 20-RELATED"/>
    <property type="match status" value="1"/>
</dbReference>
<evidence type="ECO:0000259" key="12">
    <source>
        <dbReference type="PROSITE" id="PS50853"/>
    </source>
</evidence>
<feature type="domain" description="Protein kinase" evidence="11">
    <location>
        <begin position="273"/>
        <end position="527"/>
    </location>
</feature>
<dbReference type="PANTHER" id="PTHR43289:SF6">
    <property type="entry name" value="SERINE_THREONINE-PROTEIN KINASE NEKL-3"/>
    <property type="match status" value="1"/>
</dbReference>
<feature type="region of interest" description="Disordered" evidence="10">
    <location>
        <begin position="532"/>
        <end position="575"/>
    </location>
</feature>
<evidence type="ECO:0000259" key="11">
    <source>
        <dbReference type="PROSITE" id="PS50011"/>
    </source>
</evidence>
<evidence type="ECO:0000256" key="9">
    <source>
        <dbReference type="PROSITE-ProRule" id="PRU10141"/>
    </source>
</evidence>
<comment type="caution">
    <text evidence="13">The sequence shown here is derived from an EMBL/GenBank/DDBJ whole genome shotgun (WGS) entry which is preliminary data.</text>
</comment>
<dbReference type="Proteomes" id="UP000319728">
    <property type="component" value="Unassembled WGS sequence"/>
</dbReference>
<evidence type="ECO:0000256" key="3">
    <source>
        <dbReference type="ARBA" id="ARBA00022679"/>
    </source>
</evidence>
<keyword evidence="8" id="KW-0119">Carbohydrate metabolism</keyword>
<dbReference type="PROSITE" id="PS00108">
    <property type="entry name" value="PROTEIN_KINASE_ST"/>
    <property type="match status" value="1"/>
</dbReference>
<dbReference type="GO" id="GO:0016798">
    <property type="term" value="F:hydrolase activity, acting on glycosyl bonds"/>
    <property type="evidence" value="ECO:0007669"/>
    <property type="project" value="UniProtKB-KW"/>
</dbReference>
<sequence length="709" mass="73159">MSLPTIPDVGLLEPLSGTPVATAPAVSRVDGRPLRLLVVTADLDSVLSRRIRGECGELEAILAGIDPSVVLPIVDHGVDDAGRPYLLLPRPGPELAGPLSLTEVVAAAESAAAGLAALAERGVLGPPYGLHPAGSGGIVLGTPLPPALVELEASLGTGTGLEPPEVLRGEEWTPAAQVYACGCLLWTLLDGRPPYGGGPATLARLLAAPPRMRADVPEPVVDVLRTALAGDPADRPATPAALARALRAAAPPAVAPPAASAGPPVTRQLGSRYLLENRIGSGASGEVWAGRRIADGDRVAVKVLRERLSEDERAVARFLREYRVLLRLRHPHLVRVHDLVVEDGVPAIVMDLVDGEDLHRVAQRGPMPLADAAELLAQTAGGLAAVHAADLVHRDVKPANVLVTRRDGRQVALLSDFGIARAVAGAAHTQPIGTPAYLAPELVAGRPPTPAADVYSLGVTAYELLVGRPPFRADSVDALVRAHLDGSPPRPDGLDDSVWELLAACLAKAPEQRPPAADVAARWAAFAQAGPVGETAAPPPAPSSRESTPVEAPMTVTSARPLREPEAKPPPRRSRRPVVVLAATVVVGLAAGVGLAVRDASPDPPPKPPPVAQPYPVPAVMTLDAAGGGTITWGAQADRLPGFEGYLVLDVSGDRARPVSSKLSGGETSYRVTGLRPGRQSCFVVVAVGVTATPPPDVPPATCTPPKSK</sequence>
<feature type="domain" description="Protein kinase" evidence="11">
    <location>
        <begin position="1"/>
        <end position="254"/>
    </location>
</feature>
<dbReference type="CDD" id="cd14014">
    <property type="entry name" value="STKc_PknB_like"/>
    <property type="match status" value="1"/>
</dbReference>
<dbReference type="InterPro" id="IPR011009">
    <property type="entry name" value="Kinase-like_dom_sf"/>
</dbReference>
<feature type="domain" description="Fibronectin type-III" evidence="12">
    <location>
        <begin position="613"/>
        <end position="707"/>
    </location>
</feature>
<protein>
    <recommendedName>
        <fullName evidence="1">non-specific serine/threonine protein kinase</fullName>
        <ecNumber evidence="1">2.7.11.1</ecNumber>
    </recommendedName>
</protein>
<dbReference type="SUPFAM" id="SSF56112">
    <property type="entry name" value="Protein kinase-like (PK-like)"/>
    <property type="match status" value="2"/>
</dbReference>
<dbReference type="PROSITE" id="PS50011">
    <property type="entry name" value="PROTEIN_KINASE_DOM"/>
    <property type="match status" value="2"/>
</dbReference>
<name>A0A562W950_9ACTN</name>
<dbReference type="InterPro" id="IPR003961">
    <property type="entry name" value="FN3_dom"/>
</dbReference>
<dbReference type="SMART" id="SM00220">
    <property type="entry name" value="S_TKc"/>
    <property type="match status" value="1"/>
</dbReference>
<feature type="binding site" evidence="9">
    <location>
        <position position="302"/>
    </location>
    <ligand>
        <name>ATP</name>
        <dbReference type="ChEBI" id="CHEBI:30616"/>
    </ligand>
</feature>
<keyword evidence="7" id="KW-0378">Hydrolase</keyword>
<proteinExistence type="predicted"/>
<dbReference type="InterPro" id="IPR017441">
    <property type="entry name" value="Protein_kinase_ATP_BS"/>
</dbReference>
<evidence type="ECO:0000313" key="13">
    <source>
        <dbReference type="EMBL" id="TWJ26655.1"/>
    </source>
</evidence>
<keyword evidence="2" id="KW-0723">Serine/threonine-protein kinase</keyword>
<dbReference type="InterPro" id="IPR036116">
    <property type="entry name" value="FN3_sf"/>
</dbReference>
<evidence type="ECO:0000256" key="1">
    <source>
        <dbReference type="ARBA" id="ARBA00012513"/>
    </source>
</evidence>
<keyword evidence="3" id="KW-0808">Transferase</keyword>
<dbReference type="PROSITE" id="PS50853">
    <property type="entry name" value="FN3"/>
    <property type="match status" value="1"/>
</dbReference>
<dbReference type="GO" id="GO:0000272">
    <property type="term" value="P:polysaccharide catabolic process"/>
    <property type="evidence" value="ECO:0007669"/>
    <property type="project" value="UniProtKB-KW"/>
</dbReference>
<dbReference type="PROSITE" id="PS00107">
    <property type="entry name" value="PROTEIN_KINASE_ATP"/>
    <property type="match status" value="1"/>
</dbReference>
<evidence type="ECO:0000313" key="14">
    <source>
        <dbReference type="Proteomes" id="UP000319728"/>
    </source>
</evidence>
<organism evidence="13 14">
    <name type="scientific">Micromonospora sagamiensis</name>
    <dbReference type="NCBI Taxonomy" id="47875"/>
    <lineage>
        <taxon>Bacteria</taxon>
        <taxon>Bacillati</taxon>
        <taxon>Actinomycetota</taxon>
        <taxon>Actinomycetes</taxon>
        <taxon>Micromonosporales</taxon>
        <taxon>Micromonosporaceae</taxon>
        <taxon>Micromonospora</taxon>
    </lineage>
</organism>
<keyword evidence="14" id="KW-1185">Reference proteome</keyword>
<accession>A0A562W950</accession>
<evidence type="ECO:0000256" key="7">
    <source>
        <dbReference type="ARBA" id="ARBA00023295"/>
    </source>
</evidence>
<evidence type="ECO:0000256" key="5">
    <source>
        <dbReference type="ARBA" id="ARBA00022777"/>
    </source>
</evidence>
<evidence type="ECO:0000256" key="4">
    <source>
        <dbReference type="ARBA" id="ARBA00022741"/>
    </source>
</evidence>
<keyword evidence="8" id="KW-0624">Polysaccharide degradation</keyword>
<gene>
    <name evidence="13" type="ORF">JD81_00117</name>
</gene>
<evidence type="ECO:0000256" key="10">
    <source>
        <dbReference type="SAM" id="MobiDB-lite"/>
    </source>
</evidence>
<reference evidence="13 14" key="1">
    <citation type="submission" date="2019-07" db="EMBL/GenBank/DDBJ databases">
        <title>R&amp;d 2014.</title>
        <authorList>
            <person name="Klenk H.-P."/>
        </authorList>
    </citation>
    <scope>NUCLEOTIDE SEQUENCE [LARGE SCALE GENOMIC DNA]</scope>
    <source>
        <strain evidence="13 14">DSM 43912</strain>
    </source>
</reference>
<dbReference type="InterPro" id="IPR008271">
    <property type="entry name" value="Ser/Thr_kinase_AS"/>
</dbReference>
<evidence type="ECO:0000256" key="6">
    <source>
        <dbReference type="ARBA" id="ARBA00022840"/>
    </source>
</evidence>
<evidence type="ECO:0000256" key="8">
    <source>
        <dbReference type="ARBA" id="ARBA00023326"/>
    </source>
</evidence>
<dbReference type="GO" id="GO:0004674">
    <property type="term" value="F:protein serine/threonine kinase activity"/>
    <property type="evidence" value="ECO:0007669"/>
    <property type="project" value="UniProtKB-KW"/>
</dbReference>
<dbReference type="SUPFAM" id="SSF49265">
    <property type="entry name" value="Fibronectin type III"/>
    <property type="match status" value="1"/>
</dbReference>
<dbReference type="GO" id="GO:0005524">
    <property type="term" value="F:ATP binding"/>
    <property type="evidence" value="ECO:0007669"/>
    <property type="project" value="UniProtKB-UniRule"/>
</dbReference>
<dbReference type="Gene3D" id="1.10.510.10">
    <property type="entry name" value="Transferase(Phosphotransferase) domain 1"/>
    <property type="match status" value="2"/>
</dbReference>
<evidence type="ECO:0000256" key="2">
    <source>
        <dbReference type="ARBA" id="ARBA00022527"/>
    </source>
</evidence>
<dbReference type="AlphaFoldDB" id="A0A562W950"/>
<dbReference type="InterPro" id="IPR000719">
    <property type="entry name" value="Prot_kinase_dom"/>
</dbReference>
<keyword evidence="6 9" id="KW-0067">ATP-binding</keyword>
<keyword evidence="5 13" id="KW-0418">Kinase</keyword>
<dbReference type="Pfam" id="PF00069">
    <property type="entry name" value="Pkinase"/>
    <property type="match status" value="1"/>
</dbReference>
<dbReference type="EC" id="2.7.11.1" evidence="1"/>
<keyword evidence="4 9" id="KW-0547">Nucleotide-binding</keyword>
<dbReference type="Gene3D" id="3.30.200.20">
    <property type="entry name" value="Phosphorylase Kinase, domain 1"/>
    <property type="match status" value="1"/>
</dbReference>